<keyword evidence="1" id="KW-0812">Transmembrane</keyword>
<organism evidence="3 4">
    <name type="scientific">Trachymyrmex cornetzi</name>
    <dbReference type="NCBI Taxonomy" id="471704"/>
    <lineage>
        <taxon>Eukaryota</taxon>
        <taxon>Metazoa</taxon>
        <taxon>Ecdysozoa</taxon>
        <taxon>Arthropoda</taxon>
        <taxon>Hexapoda</taxon>
        <taxon>Insecta</taxon>
        <taxon>Pterygota</taxon>
        <taxon>Neoptera</taxon>
        <taxon>Endopterygota</taxon>
        <taxon>Hymenoptera</taxon>
        <taxon>Apocrita</taxon>
        <taxon>Aculeata</taxon>
        <taxon>Formicoidea</taxon>
        <taxon>Formicidae</taxon>
        <taxon>Myrmicinae</taxon>
        <taxon>Trachymyrmex</taxon>
    </lineage>
</organism>
<evidence type="ECO:0000256" key="1">
    <source>
        <dbReference type="SAM" id="Phobius"/>
    </source>
</evidence>
<protein>
    <recommendedName>
        <fullName evidence="2">Mutator-like transposase domain-containing protein</fullName>
    </recommendedName>
</protein>
<proteinExistence type="predicted"/>
<dbReference type="EMBL" id="KQ979820">
    <property type="protein sequence ID" value="KYN18944.1"/>
    <property type="molecule type" value="Genomic_DNA"/>
</dbReference>
<reference evidence="3 4" key="1">
    <citation type="submission" date="2015-09" db="EMBL/GenBank/DDBJ databases">
        <title>Trachymyrmex cornetzi WGS genome.</title>
        <authorList>
            <person name="Nygaard S."/>
            <person name="Hu H."/>
            <person name="Boomsma J."/>
            <person name="Zhang G."/>
        </authorList>
    </citation>
    <scope>NUCLEOTIDE SEQUENCE [LARGE SCALE GENOMIC DNA]</scope>
    <source>
        <strain evidence="3">Tcor2-1</strain>
        <tissue evidence="3">Whole body</tissue>
    </source>
</reference>
<name>A0A151J6P1_9HYME</name>
<feature type="transmembrane region" description="Helical" evidence="1">
    <location>
        <begin position="56"/>
        <end position="75"/>
    </location>
</feature>
<dbReference type="Proteomes" id="UP000078492">
    <property type="component" value="Unassembled WGS sequence"/>
</dbReference>
<accession>A0A151J6P1</accession>
<evidence type="ECO:0000313" key="4">
    <source>
        <dbReference type="Proteomes" id="UP000078492"/>
    </source>
</evidence>
<keyword evidence="4" id="KW-1185">Reference proteome</keyword>
<gene>
    <name evidence="3" type="ORF">ALC57_08731</name>
</gene>
<sequence length="343" mass="39482">MDRKRSRKRRIYADRQKKRHFTGNRFTAEKDVDFTSTTAKKLKASENIDFSVSREFSYCILNFFSVFTTIATLVVCKPCKSDIQFSQTSSRGLGFKICVKCNCNETFINSPLFINKAFEINRRIVFVFRLPGIAREGINLFCMEQKNENIDEYNEWYDTHEENCAINHSGSAGKMEIDVITEMFLRSKNEHGVLYVKYIGDGDSKTFIIDVNLYGNEATTLKKECVGHVEKRMGTRLRNIKKCNRGIGRKGAGKLTDKMIGELTKYYGLSIQLLERCLDAETQNNNESLNALIWNFALKYLHCGAKTIEISKEQWTQLRDERLALQDMYEKEEGALYGPGIAD</sequence>
<dbReference type="Pfam" id="PF20700">
    <property type="entry name" value="Mutator"/>
    <property type="match status" value="1"/>
</dbReference>
<keyword evidence="1" id="KW-1133">Transmembrane helix</keyword>
<keyword evidence="1" id="KW-0472">Membrane</keyword>
<dbReference type="InterPro" id="IPR049012">
    <property type="entry name" value="Mutator_transp_dom"/>
</dbReference>
<dbReference type="AlphaFoldDB" id="A0A151J6P1"/>
<evidence type="ECO:0000259" key="2">
    <source>
        <dbReference type="Pfam" id="PF20700"/>
    </source>
</evidence>
<feature type="domain" description="Mutator-like transposase" evidence="2">
    <location>
        <begin position="158"/>
        <end position="304"/>
    </location>
</feature>
<evidence type="ECO:0000313" key="3">
    <source>
        <dbReference type="EMBL" id="KYN18944.1"/>
    </source>
</evidence>